<keyword evidence="4" id="KW-1003">Cell membrane</keyword>
<feature type="domain" description="Major facilitator superfamily (MFS) profile" evidence="11">
    <location>
        <begin position="64"/>
        <end position="554"/>
    </location>
</feature>
<dbReference type="FunFam" id="1.20.1250.20:FF:000489">
    <property type="entry name" value="MFS general substrate transporter"/>
    <property type="match status" value="1"/>
</dbReference>
<feature type="transmembrane region" description="Helical" evidence="10">
    <location>
        <begin position="533"/>
        <end position="553"/>
    </location>
</feature>
<dbReference type="GO" id="GO:0022857">
    <property type="term" value="F:transmembrane transporter activity"/>
    <property type="evidence" value="ECO:0007669"/>
    <property type="project" value="InterPro"/>
</dbReference>
<feature type="transmembrane region" description="Helical" evidence="10">
    <location>
        <begin position="186"/>
        <end position="207"/>
    </location>
</feature>
<evidence type="ECO:0000256" key="9">
    <source>
        <dbReference type="SAM" id="MobiDB-lite"/>
    </source>
</evidence>
<keyword evidence="5 10" id="KW-0812">Transmembrane</keyword>
<dbReference type="InterPro" id="IPR011701">
    <property type="entry name" value="MFS"/>
</dbReference>
<protein>
    <recommendedName>
        <fullName evidence="11">Major facilitator superfamily (MFS) profile domain-containing protein</fullName>
    </recommendedName>
</protein>
<dbReference type="CDD" id="cd17502">
    <property type="entry name" value="MFS_Azr1_MDR_like"/>
    <property type="match status" value="1"/>
</dbReference>
<reference evidence="13" key="1">
    <citation type="submission" date="2020-06" db="EMBL/GenBank/DDBJ databases">
        <title>A chromosome-scale genome assembly of Talaromyces rugulosus W13939.</title>
        <authorList>
            <person name="Wang B."/>
            <person name="Guo L."/>
            <person name="Ye K."/>
            <person name="Wang L."/>
        </authorList>
    </citation>
    <scope>NUCLEOTIDE SEQUENCE [LARGE SCALE GENOMIC DNA]</scope>
    <source>
        <strain evidence="13">W13939</strain>
    </source>
</reference>
<dbReference type="Gene3D" id="1.20.1250.20">
    <property type="entry name" value="MFS general substrate transporter like domains"/>
    <property type="match status" value="1"/>
</dbReference>
<feature type="transmembrane region" description="Helical" evidence="10">
    <location>
        <begin position="327"/>
        <end position="347"/>
    </location>
</feature>
<feature type="transmembrane region" description="Helical" evidence="10">
    <location>
        <begin position="290"/>
        <end position="307"/>
    </location>
</feature>
<dbReference type="KEGG" id="trg:TRUGW13939_05839"/>
<comment type="subcellular location">
    <subcellularLocation>
        <location evidence="1">Cell membrane</location>
        <topology evidence="1">Multi-pass membrane protein</topology>
    </subcellularLocation>
</comment>
<dbReference type="FunFam" id="1.20.1720.10:FF:000012">
    <property type="entry name" value="MFS toxin efflux pump (AflT)"/>
    <property type="match status" value="1"/>
</dbReference>
<feature type="transmembrane region" description="Helical" evidence="10">
    <location>
        <begin position="219"/>
        <end position="239"/>
    </location>
</feature>
<feature type="transmembrane region" description="Helical" evidence="10">
    <location>
        <begin position="154"/>
        <end position="179"/>
    </location>
</feature>
<dbReference type="PANTHER" id="PTHR23501">
    <property type="entry name" value="MAJOR FACILITATOR SUPERFAMILY"/>
    <property type="match status" value="1"/>
</dbReference>
<dbReference type="RefSeq" id="XP_035344890.1">
    <property type="nucleotide sequence ID" value="XM_035488997.1"/>
</dbReference>
<evidence type="ECO:0000256" key="7">
    <source>
        <dbReference type="ARBA" id="ARBA00023136"/>
    </source>
</evidence>
<dbReference type="Proteomes" id="UP000509510">
    <property type="component" value="Chromosome III"/>
</dbReference>
<dbReference type="Pfam" id="PF07690">
    <property type="entry name" value="MFS_1"/>
    <property type="match status" value="1"/>
</dbReference>
<dbReference type="Gene3D" id="1.20.1720.10">
    <property type="entry name" value="Multidrug resistance protein D"/>
    <property type="match status" value="1"/>
</dbReference>
<feature type="transmembrane region" description="Helical" evidence="10">
    <location>
        <begin position="367"/>
        <end position="387"/>
    </location>
</feature>
<evidence type="ECO:0000256" key="5">
    <source>
        <dbReference type="ARBA" id="ARBA00022692"/>
    </source>
</evidence>
<feature type="compositionally biased region" description="Basic and acidic residues" evidence="9">
    <location>
        <begin position="1"/>
        <end position="11"/>
    </location>
</feature>
<feature type="transmembrane region" description="Helical" evidence="10">
    <location>
        <begin position="128"/>
        <end position="148"/>
    </location>
</feature>
<evidence type="ECO:0000259" key="11">
    <source>
        <dbReference type="PROSITE" id="PS50850"/>
    </source>
</evidence>
<evidence type="ECO:0000256" key="3">
    <source>
        <dbReference type="ARBA" id="ARBA00022448"/>
    </source>
</evidence>
<name>A0A7H8QX73_TALRU</name>
<dbReference type="OrthoDB" id="10021397at2759"/>
<feature type="compositionally biased region" description="Basic and acidic residues" evidence="9">
    <location>
        <begin position="27"/>
        <end position="37"/>
    </location>
</feature>
<dbReference type="EMBL" id="CP055900">
    <property type="protein sequence ID" value="QKX58712.1"/>
    <property type="molecule type" value="Genomic_DNA"/>
</dbReference>
<evidence type="ECO:0000256" key="8">
    <source>
        <dbReference type="ARBA" id="ARBA00023180"/>
    </source>
</evidence>
<accession>A0A7H8QX73</accession>
<feature type="transmembrane region" description="Helical" evidence="10">
    <location>
        <begin position="454"/>
        <end position="478"/>
    </location>
</feature>
<keyword evidence="13" id="KW-1185">Reference proteome</keyword>
<dbReference type="PROSITE" id="PS50850">
    <property type="entry name" value="MFS"/>
    <property type="match status" value="1"/>
</dbReference>
<evidence type="ECO:0000313" key="12">
    <source>
        <dbReference type="EMBL" id="QKX58712.1"/>
    </source>
</evidence>
<evidence type="ECO:0000256" key="10">
    <source>
        <dbReference type="SAM" id="Phobius"/>
    </source>
</evidence>
<dbReference type="FunFam" id="1.20.1250.20:FF:000196">
    <property type="entry name" value="MFS toxin efflux pump (AflT)"/>
    <property type="match status" value="1"/>
</dbReference>
<evidence type="ECO:0000256" key="4">
    <source>
        <dbReference type="ARBA" id="ARBA00022475"/>
    </source>
</evidence>
<feature type="transmembrane region" description="Helical" evidence="10">
    <location>
        <begin position="421"/>
        <end position="442"/>
    </location>
</feature>
<gene>
    <name evidence="12" type="ORF">TRUGW13939_05839</name>
</gene>
<comment type="similarity">
    <text evidence="2">Belongs to the major facilitator superfamily. TCR/Tet family.</text>
</comment>
<dbReference type="GeneID" id="55993336"/>
<dbReference type="PANTHER" id="PTHR23501:SF198">
    <property type="entry name" value="AZOLE RESISTANCE PROTEIN 1-RELATED"/>
    <property type="match status" value="1"/>
</dbReference>
<feature type="transmembrane region" description="Helical" evidence="10">
    <location>
        <begin position="58"/>
        <end position="77"/>
    </location>
</feature>
<feature type="region of interest" description="Disordered" evidence="9">
    <location>
        <begin position="1"/>
        <end position="50"/>
    </location>
</feature>
<organism evidence="12 13">
    <name type="scientific">Talaromyces rugulosus</name>
    <name type="common">Penicillium rugulosum</name>
    <dbReference type="NCBI Taxonomy" id="121627"/>
    <lineage>
        <taxon>Eukaryota</taxon>
        <taxon>Fungi</taxon>
        <taxon>Dikarya</taxon>
        <taxon>Ascomycota</taxon>
        <taxon>Pezizomycotina</taxon>
        <taxon>Eurotiomycetes</taxon>
        <taxon>Eurotiomycetidae</taxon>
        <taxon>Eurotiales</taxon>
        <taxon>Trichocomaceae</taxon>
        <taxon>Talaromyces</taxon>
        <taxon>Talaromyces sect. Islandici</taxon>
    </lineage>
</organism>
<dbReference type="PRINTS" id="PR01036">
    <property type="entry name" value="TCRTETB"/>
</dbReference>
<feature type="transmembrane region" description="Helical" evidence="10">
    <location>
        <begin position="259"/>
        <end position="278"/>
    </location>
</feature>
<proteinExistence type="inferred from homology"/>
<keyword evidence="6 10" id="KW-1133">Transmembrane helix</keyword>
<dbReference type="AlphaFoldDB" id="A0A7H8QX73"/>
<evidence type="ECO:0000313" key="13">
    <source>
        <dbReference type="Proteomes" id="UP000509510"/>
    </source>
</evidence>
<keyword evidence="8" id="KW-0325">Glycoprotein</keyword>
<feature type="transmembrane region" description="Helical" evidence="10">
    <location>
        <begin position="394"/>
        <end position="415"/>
    </location>
</feature>
<dbReference type="InterPro" id="IPR036259">
    <property type="entry name" value="MFS_trans_sf"/>
</dbReference>
<dbReference type="GO" id="GO:0005886">
    <property type="term" value="C:plasma membrane"/>
    <property type="evidence" value="ECO:0007669"/>
    <property type="project" value="UniProtKB-SubCell"/>
</dbReference>
<evidence type="ECO:0000256" key="6">
    <source>
        <dbReference type="ARBA" id="ARBA00022989"/>
    </source>
</evidence>
<evidence type="ECO:0000256" key="1">
    <source>
        <dbReference type="ARBA" id="ARBA00004651"/>
    </source>
</evidence>
<dbReference type="InterPro" id="IPR020846">
    <property type="entry name" value="MFS_dom"/>
</dbReference>
<sequence>MDVKQNHRNPDGQEMPPPTESVYTSSTHDKIQSENKNEGSVSNGKEPPEERDLEYPSVLKAVIIIASLFLTVFLVALDQTIIGTAIPKITDQFHSIGDVGWYGSAYFLTSTALQPTYGRIYKILNVKWAFLVAIFVFELGSLICAVAPNSSTLIGGRAVAGCGVAGIFSGALVIISFSIPLRLRPVVFGLFGAVWGVASVVGPLLGGAFTDQVSWRWCFYINLPIGGLAAAVVVLILHIPSRRTANSQTWKQKLKQLDLTGAALLIPAIVCLLLALQWGGNKYPWNDSRIIGLFIGFGLIAIIFAFTQYKLGDKATLPPRILKKRTVWSVSIFAVCFGGAFFLLMYYLPIYFQSVKNHSATKSGIDLLPILLATVISSIIFGGIISAVGYYTPFLNFSTALFCIGCGLLTTYSITISNGKWIGYQILTGAGVGAGFQVPMTAVQTILSQEDIPIGSAAVMFFQTLGGALFISVGQSVFQNGLAHYLRSHTNDIEPSVILGAGATGVRQVLSQIGKLNELPIVLEAYMAGLVNAYRASLALTCVAFAASLLVEWKSVKKSKKDRAEPAVPA</sequence>
<keyword evidence="3" id="KW-0813">Transport</keyword>
<dbReference type="SUPFAM" id="SSF103473">
    <property type="entry name" value="MFS general substrate transporter"/>
    <property type="match status" value="1"/>
</dbReference>
<evidence type="ECO:0000256" key="2">
    <source>
        <dbReference type="ARBA" id="ARBA00007520"/>
    </source>
</evidence>
<keyword evidence="7 10" id="KW-0472">Membrane</keyword>